<dbReference type="GO" id="GO:0004519">
    <property type="term" value="F:endonuclease activity"/>
    <property type="evidence" value="ECO:0007669"/>
    <property type="project" value="UniProtKB-KW"/>
</dbReference>
<dbReference type="PANTHER" id="PTHR15822:SF4">
    <property type="entry name" value="TYROSYL-DNA PHOSPHODIESTERASE 2"/>
    <property type="match status" value="1"/>
</dbReference>
<dbReference type="GO" id="GO:0003697">
    <property type="term" value="F:single-stranded DNA binding"/>
    <property type="evidence" value="ECO:0007669"/>
    <property type="project" value="TreeGrafter"/>
</dbReference>
<dbReference type="InterPro" id="IPR051547">
    <property type="entry name" value="TDP2-like"/>
</dbReference>
<comment type="cofactor">
    <cofactor evidence="2">
        <name>Mg(2+)</name>
        <dbReference type="ChEBI" id="CHEBI:18420"/>
    </cofactor>
</comment>
<dbReference type="GO" id="GO:0046872">
    <property type="term" value="F:metal ion binding"/>
    <property type="evidence" value="ECO:0007669"/>
    <property type="project" value="UniProtKB-KW"/>
</dbReference>
<evidence type="ECO:0000256" key="5">
    <source>
        <dbReference type="ARBA" id="ARBA00022763"/>
    </source>
</evidence>
<evidence type="ECO:0000256" key="7">
    <source>
        <dbReference type="ARBA" id="ARBA00022842"/>
    </source>
</evidence>
<dbReference type="PANTHER" id="PTHR15822">
    <property type="entry name" value="TRAF AND TNF RECEPTOR-ASSOCIATED PROTEIN"/>
    <property type="match status" value="1"/>
</dbReference>
<sequence>MICDLKRYHFFTNIVKKMDDMKIEDISEIREEHIVSFLTYNIDGRVIDSKDRLDLALDQIRELHPDVVAIQEGTYLTYEKLFREMGQMGYKKNFSDEVRQRKFGEIIFSRRPIVKIEYLPFRYSYECRGLTRYLITIGDEKVWFLTTQFEFNIAIRRKQMVQMESFFLRLSESTIFGGDTQIQHYQKIGAPEEWLDAWYELGSPETEYTVDWKNNYIIQPPLRDRPDRVWYKAKDSALECLEFELIGKDKEDKASGHFGVYTTFRVGNDKIKKRSLE</sequence>
<dbReference type="InterPro" id="IPR036691">
    <property type="entry name" value="Endo/exonu/phosph_ase_sf"/>
</dbReference>
<proteinExistence type="predicted"/>
<evidence type="ECO:0000313" key="10">
    <source>
        <dbReference type="EMBL" id="QBK85729.1"/>
    </source>
</evidence>
<keyword evidence="3" id="KW-0540">Nuclease</keyword>
<keyword evidence="10" id="KW-0269">Exonuclease</keyword>
<keyword evidence="6" id="KW-0378">Hydrolase</keyword>
<keyword evidence="7" id="KW-0460">Magnesium</keyword>
<keyword evidence="8" id="KW-0234">DNA repair</keyword>
<dbReference type="Pfam" id="PF03372">
    <property type="entry name" value="Exo_endo_phos"/>
    <property type="match status" value="1"/>
</dbReference>
<keyword evidence="10" id="KW-0255">Endonuclease</keyword>
<comment type="cofactor">
    <cofactor evidence="1">
        <name>Mn(2+)</name>
        <dbReference type="ChEBI" id="CHEBI:29035"/>
    </cofactor>
</comment>
<dbReference type="SUPFAM" id="SSF56219">
    <property type="entry name" value="DNase I-like"/>
    <property type="match status" value="1"/>
</dbReference>
<dbReference type="Gene3D" id="3.60.10.10">
    <property type="entry name" value="Endonuclease/exonuclease/phosphatase"/>
    <property type="match status" value="1"/>
</dbReference>
<name>A0A481YRR5_9VIRU</name>
<evidence type="ECO:0000256" key="1">
    <source>
        <dbReference type="ARBA" id="ARBA00001936"/>
    </source>
</evidence>
<protein>
    <submittedName>
        <fullName evidence="10">Endonuclease/exonuclease/phosphatase family protein</fullName>
    </submittedName>
</protein>
<dbReference type="GO" id="GO:0006302">
    <property type="term" value="P:double-strand break repair"/>
    <property type="evidence" value="ECO:0007669"/>
    <property type="project" value="TreeGrafter"/>
</dbReference>
<evidence type="ECO:0000256" key="6">
    <source>
        <dbReference type="ARBA" id="ARBA00022801"/>
    </source>
</evidence>
<dbReference type="GO" id="GO:0004527">
    <property type="term" value="F:exonuclease activity"/>
    <property type="evidence" value="ECO:0007669"/>
    <property type="project" value="UniProtKB-KW"/>
</dbReference>
<evidence type="ECO:0000256" key="8">
    <source>
        <dbReference type="ARBA" id="ARBA00023204"/>
    </source>
</evidence>
<organism evidence="10">
    <name type="scientific">Marseillevirus LCMAC101</name>
    <dbReference type="NCBI Taxonomy" id="2506602"/>
    <lineage>
        <taxon>Viruses</taxon>
        <taxon>Varidnaviria</taxon>
        <taxon>Bamfordvirae</taxon>
        <taxon>Nucleocytoviricota</taxon>
        <taxon>Megaviricetes</taxon>
        <taxon>Pimascovirales</taxon>
        <taxon>Pimascovirales incertae sedis</taxon>
        <taxon>Marseilleviridae</taxon>
    </lineage>
</organism>
<dbReference type="InterPro" id="IPR005135">
    <property type="entry name" value="Endo/exonuclease/phosphatase"/>
</dbReference>
<evidence type="ECO:0000256" key="4">
    <source>
        <dbReference type="ARBA" id="ARBA00022723"/>
    </source>
</evidence>
<accession>A0A481YRR5</accession>
<feature type="domain" description="Endonuclease/exonuclease/phosphatase" evidence="9">
    <location>
        <begin position="38"/>
        <end position="131"/>
    </location>
</feature>
<keyword evidence="4" id="KW-0479">Metal-binding</keyword>
<reference evidence="10" key="1">
    <citation type="journal article" date="2019" name="MBio">
        <title>Virus Genomes from Deep Sea Sediments Expand the Ocean Megavirome and Support Independent Origins of Viral Gigantism.</title>
        <authorList>
            <person name="Backstrom D."/>
            <person name="Yutin N."/>
            <person name="Jorgensen S.L."/>
            <person name="Dharamshi J."/>
            <person name="Homa F."/>
            <person name="Zaremba-Niedwiedzka K."/>
            <person name="Spang A."/>
            <person name="Wolf Y.I."/>
            <person name="Koonin E.V."/>
            <person name="Ettema T.J."/>
        </authorList>
    </citation>
    <scope>NUCLEOTIDE SEQUENCE</scope>
</reference>
<gene>
    <name evidence="10" type="ORF">LCMAC101_03240</name>
</gene>
<evidence type="ECO:0000259" key="9">
    <source>
        <dbReference type="Pfam" id="PF03372"/>
    </source>
</evidence>
<evidence type="ECO:0000256" key="3">
    <source>
        <dbReference type="ARBA" id="ARBA00022722"/>
    </source>
</evidence>
<evidence type="ECO:0000256" key="2">
    <source>
        <dbReference type="ARBA" id="ARBA00001946"/>
    </source>
</evidence>
<dbReference type="EMBL" id="MK500327">
    <property type="protein sequence ID" value="QBK85729.1"/>
    <property type="molecule type" value="Genomic_DNA"/>
</dbReference>
<keyword evidence="5" id="KW-0227">DNA damage</keyword>
<dbReference type="GO" id="GO:0070260">
    <property type="term" value="F:5'-tyrosyl-DNA phosphodiesterase activity"/>
    <property type="evidence" value="ECO:0007669"/>
    <property type="project" value="TreeGrafter"/>
</dbReference>